<dbReference type="Proteomes" id="UP000293854">
    <property type="component" value="Unassembled WGS sequence"/>
</dbReference>
<dbReference type="AlphaFoldDB" id="A0A4Q7CKQ6"/>
<dbReference type="EMBL" id="RQTE01000279">
    <property type="protein sequence ID" value="RZI00425.1"/>
    <property type="molecule type" value="Genomic_DNA"/>
</dbReference>
<dbReference type="Gene3D" id="1.20.58.700">
    <property type="match status" value="1"/>
</dbReference>
<evidence type="ECO:0000313" key="2">
    <source>
        <dbReference type="Proteomes" id="UP000293854"/>
    </source>
</evidence>
<evidence type="ECO:0000313" key="1">
    <source>
        <dbReference type="EMBL" id="RZI00425.1"/>
    </source>
</evidence>
<name>A0A4Q7CKQ6_9STAP</name>
<gene>
    <name evidence="1" type="ORF">EIG99_11560</name>
</gene>
<organism evidence="1 2">
    <name type="scientific">Staphylococcus condimenti</name>
    <dbReference type="NCBI Taxonomy" id="70255"/>
    <lineage>
        <taxon>Bacteria</taxon>
        <taxon>Bacillati</taxon>
        <taxon>Bacillota</taxon>
        <taxon>Bacilli</taxon>
        <taxon>Bacillales</taxon>
        <taxon>Staphylococcaceae</taxon>
        <taxon>Staphylococcus</taxon>
    </lineage>
</organism>
<comment type="caution">
    <text evidence="1">The sequence shown here is derived from an EMBL/GenBank/DDBJ whole genome shotgun (WGS) entry which is preliminary data.</text>
</comment>
<dbReference type="InterPro" id="IPR032351">
    <property type="entry name" value="SAPI"/>
</dbReference>
<reference evidence="1 2" key="1">
    <citation type="submission" date="2018-11" db="EMBL/GenBank/DDBJ databases">
        <title>Genomic profiling of Staphylococcus species from a Poultry farm system in KwaZulu-Natal, South Africa.</title>
        <authorList>
            <person name="Amoako D.G."/>
            <person name="Somboro A.M."/>
            <person name="Abia A.L.K."/>
            <person name="Bester L.A."/>
            <person name="Essack S.Y."/>
        </authorList>
    </citation>
    <scope>NUCLEOTIDE SEQUENCE [LARGE SCALE GENOMIC DNA]</scope>
    <source>
        <strain evidence="1 2">SA11</strain>
    </source>
</reference>
<dbReference type="InterPro" id="IPR043104">
    <property type="entry name" value="SAPI_N"/>
</dbReference>
<protein>
    <submittedName>
        <fullName evidence="1">Pathogenicity island protein</fullName>
    </submittedName>
</protein>
<dbReference type="Gene3D" id="3.30.1300.50">
    <property type="entry name" value="Putative mobile pathogenicity island, N-terminal domain"/>
    <property type="match status" value="1"/>
</dbReference>
<sequence length="213" mass="24558">MNIETIDNQFDTRAGTLLRYYTGLLERSRNKHFAFKINDDPFDVVYIMMKGRLYGHVYIKDCKVRQSFLLASPKHTEGLIRSIQGHYAGYELHDGQVVSISDMMAELLFDNDYFMYGLEAFEESHNTDVFEYMERDFNIDELEGTQSSNADVIGNLEMVYQLATGINEPSPELVEGLKLVTEFVQNEKATQADYKTLEARFNELKASYYATNS</sequence>
<proteinExistence type="predicted"/>
<dbReference type="RefSeq" id="WP_130135754.1">
    <property type="nucleotide sequence ID" value="NZ_RQTE01000279.1"/>
</dbReference>
<dbReference type="Pfam" id="PF16560">
    <property type="entry name" value="SAPI"/>
    <property type="match status" value="1"/>
</dbReference>
<accession>A0A4Q7CKQ6</accession>